<dbReference type="Pfam" id="PF25068">
    <property type="entry name" value="ARM_TT21_4th"/>
    <property type="match status" value="1"/>
</dbReference>
<dbReference type="GeneID" id="120050270"/>
<dbReference type="InterPro" id="IPR056832">
    <property type="entry name" value="ARM_TT21_2nd"/>
</dbReference>
<dbReference type="GO" id="GO:0030991">
    <property type="term" value="C:intraciliary transport particle A"/>
    <property type="evidence" value="ECO:0007669"/>
    <property type="project" value="TreeGrafter"/>
</dbReference>
<dbReference type="InterPro" id="IPR001879">
    <property type="entry name" value="GPCR_2_extracellular_dom"/>
</dbReference>
<protein>
    <submittedName>
        <fullName evidence="7">Tetratricopeptide repeat protein 21B-like</fullName>
    </submittedName>
</protein>
<gene>
    <name evidence="7" type="primary">LOC120050270</name>
</gene>
<dbReference type="Pfam" id="PF25058">
    <property type="entry name" value="ARM_TT21"/>
    <property type="match status" value="1"/>
</dbReference>
<dbReference type="InterPro" id="IPR036445">
    <property type="entry name" value="GPCR_2_extracell_dom_sf"/>
</dbReference>
<dbReference type="Gene3D" id="1.25.40.10">
    <property type="entry name" value="Tetratricopeptide repeat domain"/>
    <property type="match status" value="4"/>
</dbReference>
<dbReference type="Gene3D" id="4.10.1240.10">
    <property type="entry name" value="GPCR, family 2, extracellular hormone receptor domain"/>
    <property type="match status" value="1"/>
</dbReference>
<dbReference type="FunFam" id="1.25.40.10:FF:000245">
    <property type="entry name" value="Tetratricopeptide repeat domain 21B"/>
    <property type="match status" value="1"/>
</dbReference>
<evidence type="ECO:0000313" key="7">
    <source>
        <dbReference type="RefSeq" id="XP_038852776.1"/>
    </source>
</evidence>
<evidence type="ECO:0000256" key="4">
    <source>
        <dbReference type="PROSITE-ProRule" id="PRU00339"/>
    </source>
</evidence>
<dbReference type="Pfam" id="PF25062">
    <property type="entry name" value="ARM_TT21_N"/>
    <property type="match status" value="1"/>
</dbReference>
<keyword evidence="3 4" id="KW-0802">TPR repeat</keyword>
<dbReference type="SMART" id="SM00028">
    <property type="entry name" value="TPR"/>
    <property type="match status" value="9"/>
</dbReference>
<evidence type="ECO:0000256" key="2">
    <source>
        <dbReference type="ARBA" id="ARBA00022737"/>
    </source>
</evidence>
<dbReference type="PROSITE" id="PS00649">
    <property type="entry name" value="G_PROTEIN_RECEP_F2_1"/>
    <property type="match status" value="1"/>
</dbReference>
<dbReference type="GO" id="GO:0004930">
    <property type="term" value="F:G protein-coupled receptor activity"/>
    <property type="evidence" value="ECO:0007669"/>
    <property type="project" value="InterPro"/>
</dbReference>
<reference evidence="7" key="1">
    <citation type="submission" date="2025-08" db="UniProtKB">
        <authorList>
            <consortium name="RefSeq"/>
        </authorList>
    </citation>
    <scope>IDENTIFICATION</scope>
    <source>
        <tissue evidence="7">White muscle</tissue>
    </source>
</reference>
<feature type="repeat" description="TPR" evidence="4">
    <location>
        <begin position="749"/>
        <end position="782"/>
    </location>
</feature>
<dbReference type="SUPFAM" id="SSF111418">
    <property type="entry name" value="Hormone receptor domain"/>
    <property type="match status" value="1"/>
</dbReference>
<evidence type="ECO:0000313" key="6">
    <source>
        <dbReference type="Proteomes" id="UP000808372"/>
    </source>
</evidence>
<dbReference type="PROSITE" id="PS50227">
    <property type="entry name" value="G_PROTEIN_RECEP_F2_3"/>
    <property type="match status" value="1"/>
</dbReference>
<dbReference type="PROSITE" id="PS50005">
    <property type="entry name" value="TPR"/>
    <property type="match status" value="1"/>
</dbReference>
<dbReference type="InterPro" id="IPR019734">
    <property type="entry name" value="TPR_rpt"/>
</dbReference>
<dbReference type="FunFam" id="1.25.40.10:FF:000197">
    <property type="entry name" value="Tetratricopeptide repeat domain 21B"/>
    <property type="match status" value="1"/>
</dbReference>
<dbReference type="Pfam" id="PF25060">
    <property type="entry name" value="ARM_TT21_2nd"/>
    <property type="match status" value="1"/>
</dbReference>
<dbReference type="InterPro" id="IPR040364">
    <property type="entry name" value="TTC21A/TTC21B"/>
</dbReference>
<dbReference type="GO" id="GO:0005929">
    <property type="term" value="C:cilium"/>
    <property type="evidence" value="ECO:0007669"/>
    <property type="project" value="GOC"/>
</dbReference>
<feature type="domain" description="G-protein coupled receptors family 2 profile 1" evidence="5">
    <location>
        <begin position="1004"/>
        <end position="1094"/>
    </location>
</feature>
<dbReference type="PANTHER" id="PTHR14699">
    <property type="entry name" value="STI2 PROTEIN-RELATED"/>
    <property type="match status" value="1"/>
</dbReference>
<dbReference type="InterPro" id="IPR056836">
    <property type="entry name" value="ARM_TT21_4th"/>
</dbReference>
<sequence length="1510" mass="169816">MADTDPVCLASLVYFMGEKFYRQSIHTAEYYLKMYHNDPVLLFFKGFGILMEGRTQEAMRELEQVKDKPTVAICSRMALICAHKRSDMIDHEAVSALKTHVRNIRKTAGEQPLFYGALFLWLTGHVDKAKDYIDKILKISKSSREGSILKGWVDMNSEDEFQRNNAICYLDGGGQHSRDVFGMMGKAKYFMNKHNFTGSQQVVNQIVTSHSDFLPGLMLKMKLFLALQDWEQALDTAARILQQDGRNLKAIQVLAIHTIVRDGDLVKAKEHLQALVSAAEVSEPCSPSLHVSLTQPISRLCGGNPDILQLLTPFTERAYSKGPGNADVANEMGYLLSLQKKTKEATRWYSAALNLDTSSVPALAGLIRCQLMDGQLQEAANQLEFLREIHQSIGQSAELVLLQALLLHKRGAGLAVMSPLLKEATDLHFLDLRGRPMGPDYFHRLHPDFIFQVVNLYLSFFQEKPLTAGQPVPFGLSHSGMVLQPVVKMAPGLLPGAYHMAHVTFLSGDSQSAQQFLDFCLERDPTIAEVHLLQARIHLHEGDYNLCFQSLETGVSHNFQVLDFAQYHQLKARALRGVGKLEEAIKSLKMAMGIHAASVRESHVSNSERVSVFLELAEALRLHGEPHESTMVLQDAIVAFAGTPEEICVTIANVDMALAKDDLDTALSVLRGITPDQTHYTTAKEKMALIYLQRRKDKKLYIACYREIRDELPGPQSSILLGDAYINIQEPERAVEVYQEAMRGTARDATLWRKMGQAYVKTHQYNQAVRHYESAVKLGGHDSLVVDLVELLLKLRQYGKAQRTLMTALHCDDGTLSVSSLMSNVQYFLLLARAHYADQGSVQDTLEKAHSVQESVLKRCQTERPELLEQERTVLCSICCQLARHYRSRTDVDRTKYYYNQAIVAIGRTDNKISLELAQFYLENGKTDEAMMQVEEVLGRDALLPDATMVYGDIKLKEEKFDESVEIYLGLMDRCPDNFVFLAKCIQVLRRSARLDDALALFQACEHHNHGATTEPGYNYCCQGMWDIIACWPSARVGEVITIKCPKYFSYFSDHIVKHKGKHYFMKSGIRVASEWHQSGIRVASEWHQCGISAASERYQSAIRALSERHQSGIRALSERYQSGIRALSERHQSAIRVLSEWHQSAIRVASECYQSAIGVASECYQSGIRVASEWHQSAIRVASECYQSAIRVLSEWHQSGIRVASEWHQIGISALSEWHQSGIRVASERHQSGIRELSEWHQSGIRVASVRHQCGIRVLSECYQSAIRVLSECFQSGIRVASERHQRGIRVLPECYQSATRWHHSGIIVASERHQSGIRVLSECYQSGIRVLSEWHQSGIRVASEWHQSGIRVLSECYQSAIRVLSECYQSAFRVLSECYQSAIRVASEWHQSGIRVASEWHQSAIRVLSECYQSAIRVLSECYQSAIRVLSECFQSGISVASVWHQSGISVASERHQSGIIVASVRHQCAISALSECYHSGIREASERHQSGISAASVRYQSAIIVAS</sequence>
<dbReference type="RefSeq" id="XP_038852776.1">
    <property type="nucleotide sequence ID" value="XM_038996848.1"/>
</dbReference>
<dbReference type="Proteomes" id="UP000808372">
    <property type="component" value="Chromosome 7"/>
</dbReference>
<dbReference type="Pfam" id="PF25064">
    <property type="entry name" value="ARM_TT21_5th"/>
    <property type="match status" value="1"/>
</dbReference>
<dbReference type="SUPFAM" id="SSF48452">
    <property type="entry name" value="TPR-like"/>
    <property type="match status" value="3"/>
</dbReference>
<evidence type="ECO:0000256" key="1">
    <source>
        <dbReference type="ARBA" id="ARBA00010935"/>
    </source>
</evidence>
<name>A0A8U0QY95_SALNM</name>
<dbReference type="InterPro" id="IPR017983">
    <property type="entry name" value="GPCR_2_secretin-like_CS"/>
</dbReference>
<comment type="similarity">
    <text evidence="1">Belongs to the TTC21 family.</text>
</comment>
<proteinExistence type="inferred from homology"/>
<dbReference type="KEGG" id="snh:120050270"/>
<dbReference type="GO" id="GO:0035721">
    <property type="term" value="P:intraciliary retrograde transport"/>
    <property type="evidence" value="ECO:0007669"/>
    <property type="project" value="TreeGrafter"/>
</dbReference>
<organism evidence="6 7">
    <name type="scientific">Salvelinus namaycush</name>
    <name type="common">Lake trout</name>
    <name type="synonym">Salmo namaycush</name>
    <dbReference type="NCBI Taxonomy" id="8040"/>
    <lineage>
        <taxon>Eukaryota</taxon>
        <taxon>Metazoa</taxon>
        <taxon>Chordata</taxon>
        <taxon>Craniata</taxon>
        <taxon>Vertebrata</taxon>
        <taxon>Euteleostomi</taxon>
        <taxon>Actinopterygii</taxon>
        <taxon>Neopterygii</taxon>
        <taxon>Teleostei</taxon>
        <taxon>Protacanthopterygii</taxon>
        <taxon>Salmoniformes</taxon>
        <taxon>Salmonidae</taxon>
        <taxon>Salmoninae</taxon>
        <taxon>Salvelinus</taxon>
    </lineage>
</organism>
<keyword evidence="2" id="KW-0677">Repeat</keyword>
<dbReference type="SUPFAM" id="SSF81901">
    <property type="entry name" value="HCP-like"/>
    <property type="match status" value="1"/>
</dbReference>
<dbReference type="InterPro" id="IPR011990">
    <property type="entry name" value="TPR-like_helical_dom_sf"/>
</dbReference>
<dbReference type="GO" id="GO:0061512">
    <property type="term" value="P:protein localization to cilium"/>
    <property type="evidence" value="ECO:0007669"/>
    <property type="project" value="TreeGrafter"/>
</dbReference>
<evidence type="ECO:0000256" key="3">
    <source>
        <dbReference type="ARBA" id="ARBA00022803"/>
    </source>
</evidence>
<dbReference type="InterPro" id="IPR056835">
    <property type="entry name" value="ARM_TT21_5th"/>
</dbReference>
<evidence type="ECO:0000259" key="5">
    <source>
        <dbReference type="PROSITE" id="PS50227"/>
    </source>
</evidence>
<keyword evidence="6" id="KW-1185">Reference proteome</keyword>
<dbReference type="InterPro" id="IPR056833">
    <property type="entry name" value="ARM_TT21_N"/>
</dbReference>
<accession>A0A8U0QY95</accession>
<dbReference type="GO" id="GO:0016020">
    <property type="term" value="C:membrane"/>
    <property type="evidence" value="ECO:0007669"/>
    <property type="project" value="InterPro"/>
</dbReference>
<dbReference type="PANTHER" id="PTHR14699:SF2">
    <property type="entry name" value="TETRATRICOPEPTIDE REPEAT PROTEIN 21A"/>
    <property type="match status" value="1"/>
</dbReference>